<dbReference type="Proteomes" id="UP001251085">
    <property type="component" value="Unassembled WGS sequence"/>
</dbReference>
<dbReference type="RefSeq" id="WP_311759504.1">
    <property type="nucleotide sequence ID" value="NZ_JAVRQI010000007.1"/>
</dbReference>
<dbReference type="EMBL" id="JAVRQI010000007">
    <property type="protein sequence ID" value="MDT1062407.1"/>
    <property type="molecule type" value="Genomic_DNA"/>
</dbReference>
<dbReference type="CDD" id="cd06357">
    <property type="entry name" value="PBP1_AmiC"/>
    <property type="match status" value="1"/>
</dbReference>
<name>A0ABU3EF17_9RHOB</name>
<proteinExistence type="predicted"/>
<accession>A0ABU3EF17</accession>
<dbReference type="PANTHER" id="PTHR47628:SF1">
    <property type="entry name" value="ALIPHATIC AMIDASE EXPRESSION-REGULATING PROTEIN"/>
    <property type="match status" value="1"/>
</dbReference>
<gene>
    <name evidence="1" type="ORF">RM190_11080</name>
</gene>
<keyword evidence="2" id="KW-1185">Reference proteome</keyword>
<organism evidence="1 2">
    <name type="scientific">Paracoccus broussonetiae</name>
    <dbReference type="NCBI Taxonomy" id="3075834"/>
    <lineage>
        <taxon>Bacteria</taxon>
        <taxon>Pseudomonadati</taxon>
        <taxon>Pseudomonadota</taxon>
        <taxon>Alphaproteobacteria</taxon>
        <taxon>Rhodobacterales</taxon>
        <taxon>Paracoccaceae</taxon>
        <taxon>Paracoccus</taxon>
    </lineage>
</organism>
<sequence>MKSDEPIHIGVLFSKSGWTAVTERSMLSATEFAIDEINQAGGINGRELVPVYRDPMGDPASYRELALDLLRESKVKVILGCYTSQQRKSVLSILDKEAGLLCYPAQYEGFEYSENIVYFGAVPNQNSLLLAQYLLEEPAPRLFIVGSDYVWPRESGRIMADLIASGGGEVVGQRYLGVDATARDFDELVRDIRRCRPDVIFNNFVGHSNMQFYAAYGENGLDADGMLVASLTTSEADIREIGASAVAGHVTAATYFASQTNRSNRACLDRFAAMRGEPPDANMCWDAAYTQTHVVAQAMSQCDPDSISSVRSEILGRSFDAPQGMVMIDRLNAHSCVWPKIGIARKDGQFDIVAETDRAVPPDPYRTVYTLAEDGEMPADDATPRILHSGRVQTHAHGPGAELLLNRAR</sequence>
<dbReference type="Pfam" id="PF13433">
    <property type="entry name" value="Peripla_BP_5"/>
    <property type="match status" value="1"/>
</dbReference>
<protein>
    <submittedName>
        <fullName evidence="1">Transporter substrate-binding domain-containing protein</fullName>
    </submittedName>
</protein>
<comment type="caution">
    <text evidence="1">The sequence shown here is derived from an EMBL/GenBank/DDBJ whole genome shotgun (WGS) entry which is preliminary data.</text>
</comment>
<dbReference type="InterPro" id="IPR028082">
    <property type="entry name" value="Peripla_BP_I"/>
</dbReference>
<evidence type="ECO:0000313" key="2">
    <source>
        <dbReference type="Proteomes" id="UP001251085"/>
    </source>
</evidence>
<dbReference type="PANTHER" id="PTHR47628">
    <property type="match status" value="1"/>
</dbReference>
<dbReference type="InterPro" id="IPR039570">
    <property type="entry name" value="AmiC_PBP1"/>
</dbReference>
<evidence type="ECO:0000313" key="1">
    <source>
        <dbReference type="EMBL" id="MDT1062407.1"/>
    </source>
</evidence>
<dbReference type="Gene3D" id="3.40.50.2300">
    <property type="match status" value="2"/>
</dbReference>
<reference evidence="2" key="1">
    <citation type="submission" date="2023-07" db="EMBL/GenBank/DDBJ databases">
        <title>Characterization of two Paracoccaceae strains isolated from Phycosphere and proposal of Xinfangfangia lacusdiani sp. nov.</title>
        <authorList>
            <person name="Deng Y."/>
            <person name="Zhang Y.Q."/>
        </authorList>
    </citation>
    <scope>NUCLEOTIDE SEQUENCE [LARGE SCALE GENOMIC DNA]</scope>
    <source>
        <strain evidence="2">CPCC 101403</strain>
    </source>
</reference>
<dbReference type="SUPFAM" id="SSF53822">
    <property type="entry name" value="Periplasmic binding protein-like I"/>
    <property type="match status" value="1"/>
</dbReference>